<dbReference type="EMBL" id="CP126660">
    <property type="protein sequence ID" value="WKA01711.1"/>
    <property type="molecule type" value="Genomic_DNA"/>
</dbReference>
<keyword evidence="3" id="KW-1185">Reference proteome</keyword>
<dbReference type="Proteomes" id="UP001227230">
    <property type="component" value="Chromosome 13"/>
</dbReference>
<feature type="domain" description="Reverse transcriptase Ty1/copia-type" evidence="1">
    <location>
        <begin position="2"/>
        <end position="159"/>
    </location>
</feature>
<dbReference type="InterPro" id="IPR043502">
    <property type="entry name" value="DNA/RNA_pol_sf"/>
</dbReference>
<proteinExistence type="predicted"/>
<evidence type="ECO:0000313" key="2">
    <source>
        <dbReference type="EMBL" id="WKA01711.1"/>
    </source>
</evidence>
<reference evidence="2 3" key="1">
    <citation type="journal article" date="2023" name="Hortic Res">
        <title>The complete reference genome for grapevine (Vitis vinifera L.) genetics and breeding.</title>
        <authorList>
            <person name="Shi X."/>
            <person name="Cao S."/>
            <person name="Wang X."/>
            <person name="Huang S."/>
            <person name="Wang Y."/>
            <person name="Liu Z."/>
            <person name="Liu W."/>
            <person name="Leng X."/>
            <person name="Peng Y."/>
            <person name="Wang N."/>
            <person name="Wang Y."/>
            <person name="Ma Z."/>
            <person name="Xu X."/>
            <person name="Zhang F."/>
            <person name="Xue H."/>
            <person name="Zhong H."/>
            <person name="Wang Y."/>
            <person name="Zhang K."/>
            <person name="Velt A."/>
            <person name="Avia K."/>
            <person name="Holtgrawe D."/>
            <person name="Grimplet J."/>
            <person name="Matus J.T."/>
            <person name="Ware D."/>
            <person name="Wu X."/>
            <person name="Wang H."/>
            <person name="Liu C."/>
            <person name="Fang Y."/>
            <person name="Rustenholz C."/>
            <person name="Cheng Z."/>
            <person name="Xiao H."/>
            <person name="Zhou Y."/>
        </authorList>
    </citation>
    <scope>NUCLEOTIDE SEQUENCE [LARGE SCALE GENOMIC DNA]</scope>
    <source>
        <strain evidence="3">cv. Pinot noir / PN40024</strain>
        <tissue evidence="2">Leaf</tissue>
    </source>
</reference>
<dbReference type="InterPro" id="IPR013103">
    <property type="entry name" value="RVT_2"/>
</dbReference>
<sequence length="161" mass="18372">MDYEKTFALITKMTTVHTLIVVASIRQWHISQMDVKNVFLNGDLQEEVYIVLPLGVSHNLGEVCKLKKALYSLKQTPRAWFAKFFDVLTSLGFHPSHHDPILFLKCTFTSHILLCLYVDDMNITSDNVDGIVVLKSDLAFCFEMKDLGALRYFLGIEVVID</sequence>
<evidence type="ECO:0000313" key="3">
    <source>
        <dbReference type="Proteomes" id="UP001227230"/>
    </source>
</evidence>
<organism evidence="2 3">
    <name type="scientific">Vitis vinifera</name>
    <name type="common">Grape</name>
    <dbReference type="NCBI Taxonomy" id="29760"/>
    <lineage>
        <taxon>Eukaryota</taxon>
        <taxon>Viridiplantae</taxon>
        <taxon>Streptophyta</taxon>
        <taxon>Embryophyta</taxon>
        <taxon>Tracheophyta</taxon>
        <taxon>Spermatophyta</taxon>
        <taxon>Magnoliopsida</taxon>
        <taxon>eudicotyledons</taxon>
        <taxon>Gunneridae</taxon>
        <taxon>Pentapetalae</taxon>
        <taxon>rosids</taxon>
        <taxon>Vitales</taxon>
        <taxon>Vitaceae</taxon>
        <taxon>Viteae</taxon>
        <taxon>Vitis</taxon>
    </lineage>
</organism>
<gene>
    <name evidence="2" type="ORF">VitviT2T_019978</name>
</gene>
<dbReference type="SUPFAM" id="SSF56672">
    <property type="entry name" value="DNA/RNA polymerases"/>
    <property type="match status" value="1"/>
</dbReference>
<protein>
    <recommendedName>
        <fullName evidence="1">Reverse transcriptase Ty1/copia-type domain-containing protein</fullName>
    </recommendedName>
</protein>
<name>A0ABY9D4D1_VITVI</name>
<dbReference type="Pfam" id="PF07727">
    <property type="entry name" value="RVT_2"/>
    <property type="match status" value="1"/>
</dbReference>
<evidence type="ECO:0000259" key="1">
    <source>
        <dbReference type="Pfam" id="PF07727"/>
    </source>
</evidence>
<accession>A0ABY9D4D1</accession>